<proteinExistence type="inferred from homology"/>
<reference evidence="6" key="1">
    <citation type="journal article" date="2019" name="Int. J. Syst. Evol. Microbiol.">
        <title>The Global Catalogue of Microorganisms (GCM) 10K type strain sequencing project: providing services to taxonomists for standard genome sequencing and annotation.</title>
        <authorList>
            <consortium name="The Broad Institute Genomics Platform"/>
            <consortium name="The Broad Institute Genome Sequencing Center for Infectious Disease"/>
            <person name="Wu L."/>
            <person name="Ma J."/>
        </authorList>
    </citation>
    <scope>NUCLEOTIDE SEQUENCE [LARGE SCALE GENOMIC DNA]</scope>
    <source>
        <strain evidence="6">JCM 9371</strain>
    </source>
</reference>
<accession>A0ABW2XT63</accession>
<dbReference type="Proteomes" id="UP001597063">
    <property type="component" value="Unassembled WGS sequence"/>
</dbReference>
<keyword evidence="3 5" id="KW-0560">Oxidoreductase</keyword>
<dbReference type="NCBIfam" id="TIGR02423">
    <property type="entry name" value="protocat_alph"/>
    <property type="match status" value="1"/>
</dbReference>
<dbReference type="EMBL" id="JBHTGP010000017">
    <property type="protein sequence ID" value="MFD0689574.1"/>
    <property type="molecule type" value="Genomic_DNA"/>
</dbReference>
<evidence type="ECO:0000313" key="6">
    <source>
        <dbReference type="Proteomes" id="UP001597063"/>
    </source>
</evidence>
<evidence type="ECO:0000256" key="2">
    <source>
        <dbReference type="ARBA" id="ARBA00022964"/>
    </source>
</evidence>
<comment type="caution">
    <text evidence="5">The sequence shown here is derived from an EMBL/GenBank/DDBJ whole genome shotgun (WGS) entry which is preliminary data.</text>
</comment>
<dbReference type="RefSeq" id="WP_131760953.1">
    <property type="nucleotide sequence ID" value="NZ_CAACUY010000138.1"/>
</dbReference>
<comment type="similarity">
    <text evidence="1">Belongs to the intradiol ring-cleavage dioxygenase family.</text>
</comment>
<keyword evidence="6" id="KW-1185">Reference proteome</keyword>
<gene>
    <name evidence="5" type="primary">pcaG</name>
    <name evidence="5" type="ORF">ACFQZM_34160</name>
</gene>
<evidence type="ECO:0000313" key="5">
    <source>
        <dbReference type="EMBL" id="MFD0689574.1"/>
    </source>
</evidence>
<dbReference type="Pfam" id="PF00775">
    <property type="entry name" value="Dioxygenase_C"/>
    <property type="match status" value="1"/>
</dbReference>
<dbReference type="Gene3D" id="2.60.130.10">
    <property type="entry name" value="Aromatic compound dioxygenase"/>
    <property type="match status" value="1"/>
</dbReference>
<keyword evidence="2" id="KW-0223">Dioxygenase</keyword>
<dbReference type="InterPro" id="IPR012786">
    <property type="entry name" value="Protocat_dOase_a"/>
</dbReference>
<sequence>MTTPSQTVGPFFGYGLPYEGGSELVPGWRPDAIRVRGRVLDGAGEPVPDALVEIWQADGSGEIPRRPGGLVRAGHDFSGFGRCPTDAAGGYWFGTVKPGPVGEGAPYIAVLVFARGLLKPVFTRLYFPEDGAAHGTDPLLAEVPAERRATLIAEREGEREYRFDIHLQGERETVFLGF</sequence>
<name>A0ABW2XT63_9ACTN</name>
<evidence type="ECO:0000259" key="4">
    <source>
        <dbReference type="Pfam" id="PF00775"/>
    </source>
</evidence>
<evidence type="ECO:0000256" key="1">
    <source>
        <dbReference type="ARBA" id="ARBA00007825"/>
    </source>
</evidence>
<dbReference type="InterPro" id="IPR050770">
    <property type="entry name" value="Intradiol_RC_Dioxygenase"/>
</dbReference>
<dbReference type="PANTHER" id="PTHR33711">
    <property type="entry name" value="DIOXYGENASE, PUTATIVE (AFU_ORTHOLOGUE AFUA_2G02910)-RELATED"/>
    <property type="match status" value="1"/>
</dbReference>
<organism evidence="5 6">
    <name type="scientific">Actinomadura fibrosa</name>
    <dbReference type="NCBI Taxonomy" id="111802"/>
    <lineage>
        <taxon>Bacteria</taxon>
        <taxon>Bacillati</taxon>
        <taxon>Actinomycetota</taxon>
        <taxon>Actinomycetes</taxon>
        <taxon>Streptosporangiales</taxon>
        <taxon>Thermomonosporaceae</taxon>
        <taxon>Actinomadura</taxon>
    </lineage>
</organism>
<dbReference type="InterPro" id="IPR000627">
    <property type="entry name" value="Intradiol_dOase_C"/>
</dbReference>
<dbReference type="SUPFAM" id="SSF49482">
    <property type="entry name" value="Aromatic compound dioxygenase"/>
    <property type="match status" value="1"/>
</dbReference>
<dbReference type="CDD" id="cd03463">
    <property type="entry name" value="3_4-PCD_alpha"/>
    <property type="match status" value="1"/>
</dbReference>
<dbReference type="GO" id="GO:0018578">
    <property type="term" value="F:protocatechuate 3,4-dioxygenase activity"/>
    <property type="evidence" value="ECO:0007669"/>
    <property type="project" value="UniProtKB-EC"/>
</dbReference>
<evidence type="ECO:0000256" key="3">
    <source>
        <dbReference type="ARBA" id="ARBA00023002"/>
    </source>
</evidence>
<dbReference type="EC" id="1.13.11.3" evidence="5"/>
<dbReference type="InterPro" id="IPR015889">
    <property type="entry name" value="Intradiol_dOase_core"/>
</dbReference>
<feature type="domain" description="Intradiol ring-cleavage dioxygenases" evidence="4">
    <location>
        <begin position="32"/>
        <end position="101"/>
    </location>
</feature>
<dbReference type="PANTHER" id="PTHR33711:SF9">
    <property type="entry name" value="PROTOCATECHUATE 3,4-DIOXYGENASE ALPHA CHAIN"/>
    <property type="match status" value="1"/>
</dbReference>
<protein>
    <submittedName>
        <fullName evidence="5">Protocatechuate 3,4-dioxygenase subunit alpha</fullName>
        <ecNumber evidence="5">1.13.11.3</ecNumber>
    </submittedName>
</protein>